<keyword evidence="4" id="KW-0472">Membrane</keyword>
<dbReference type="InterPro" id="IPR036910">
    <property type="entry name" value="HMG_box_dom_sf"/>
</dbReference>
<evidence type="ECO:0000256" key="3">
    <source>
        <dbReference type="SAM" id="Coils"/>
    </source>
</evidence>
<dbReference type="GO" id="GO:0006357">
    <property type="term" value="P:regulation of transcription by RNA polymerase II"/>
    <property type="evidence" value="ECO:0007669"/>
    <property type="project" value="TreeGrafter"/>
</dbReference>
<sequence length="331" mass="39176">MITATYRLLLPINRKHFNPLNFFYTREFASVEDFSTKSKLGGGKNSLPPKPKRPLNVFLMYYTSVRNKLQEEYPHCKAKELVVKASQKWAEIDPTIKQNLQKQYLEQASLYKKKLVDYENSLTNDQKVEIVQELLKKGQKFKKSEIKQKLLELGKPKRPLTAFMLFLQSKKNDKKPQVSHKDFLLNMSEEWKNMTTEAKNKYNEESKNLLEKYKIEMKKWEDNMIQADQRHEPREGLISYSNQQNTLQTGTKHLKITVMDAPINDPKKTAVQSHNTCIHIQIYTYFTSTWRRVFTVLKEIIENWRMVREYIFIGTVGILISIYCVLNLMYK</sequence>
<keyword evidence="7" id="KW-1185">Reference proteome</keyword>
<dbReference type="GO" id="GO:0005634">
    <property type="term" value="C:nucleus"/>
    <property type="evidence" value="ECO:0007669"/>
    <property type="project" value="UniProtKB-UniRule"/>
</dbReference>
<keyword evidence="4" id="KW-0812">Transmembrane</keyword>
<keyword evidence="1 2" id="KW-0238">DNA-binding</keyword>
<dbReference type="InterPro" id="IPR050342">
    <property type="entry name" value="HMGB"/>
</dbReference>
<keyword evidence="2" id="KW-0539">Nucleus</keyword>
<feature type="DNA-binding region" description="HMG box" evidence="2">
    <location>
        <begin position="156"/>
        <end position="221"/>
    </location>
</feature>
<feature type="DNA-binding region" description="HMG box" evidence="2">
    <location>
        <begin position="51"/>
        <end position="119"/>
    </location>
</feature>
<dbReference type="Gene3D" id="1.10.30.10">
    <property type="entry name" value="High mobility group box domain"/>
    <property type="match status" value="2"/>
</dbReference>
<comment type="caution">
    <text evidence="6">The sequence shown here is derived from an EMBL/GenBank/DDBJ whole genome shotgun (WGS) entry which is preliminary data.</text>
</comment>
<accession>A0AAW2GJN3</accession>
<feature type="domain" description="HMG box" evidence="5">
    <location>
        <begin position="51"/>
        <end position="119"/>
    </location>
</feature>
<dbReference type="Proteomes" id="UP001430953">
    <property type="component" value="Unassembled WGS sequence"/>
</dbReference>
<evidence type="ECO:0000313" key="7">
    <source>
        <dbReference type="Proteomes" id="UP001430953"/>
    </source>
</evidence>
<dbReference type="Pfam" id="PF09011">
    <property type="entry name" value="HMG_box_2"/>
    <property type="match status" value="1"/>
</dbReference>
<evidence type="ECO:0000256" key="1">
    <source>
        <dbReference type="ARBA" id="ARBA00023125"/>
    </source>
</evidence>
<feature type="transmembrane region" description="Helical" evidence="4">
    <location>
        <begin position="310"/>
        <end position="330"/>
    </location>
</feature>
<evidence type="ECO:0000256" key="4">
    <source>
        <dbReference type="SAM" id="Phobius"/>
    </source>
</evidence>
<feature type="coiled-coil region" evidence="3">
    <location>
        <begin position="199"/>
        <end position="230"/>
    </location>
</feature>
<protein>
    <recommendedName>
        <fullName evidence="5">HMG box domain-containing protein</fullName>
    </recommendedName>
</protein>
<dbReference type="AlphaFoldDB" id="A0AAW2GJN3"/>
<evidence type="ECO:0000259" key="5">
    <source>
        <dbReference type="PROSITE" id="PS50118"/>
    </source>
</evidence>
<keyword evidence="4" id="KW-1133">Transmembrane helix</keyword>
<dbReference type="SMART" id="SM00398">
    <property type="entry name" value="HMG"/>
    <property type="match status" value="2"/>
</dbReference>
<proteinExistence type="predicted"/>
<reference evidence="6 7" key="1">
    <citation type="submission" date="2023-03" db="EMBL/GenBank/DDBJ databases">
        <title>High recombination rates correlate with genetic variation in Cardiocondyla obscurior ants.</title>
        <authorList>
            <person name="Errbii M."/>
        </authorList>
    </citation>
    <scope>NUCLEOTIDE SEQUENCE [LARGE SCALE GENOMIC DNA]</scope>
    <source>
        <strain evidence="6">Alpha-2009</strain>
        <tissue evidence="6">Whole body</tissue>
    </source>
</reference>
<evidence type="ECO:0000313" key="6">
    <source>
        <dbReference type="EMBL" id="KAL0126622.1"/>
    </source>
</evidence>
<dbReference type="InterPro" id="IPR009071">
    <property type="entry name" value="HMG_box_dom"/>
</dbReference>
<gene>
    <name evidence="6" type="ORF">PUN28_005170</name>
</gene>
<evidence type="ECO:0000256" key="2">
    <source>
        <dbReference type="PROSITE-ProRule" id="PRU00267"/>
    </source>
</evidence>
<organism evidence="6 7">
    <name type="scientific">Cardiocondyla obscurior</name>
    <dbReference type="NCBI Taxonomy" id="286306"/>
    <lineage>
        <taxon>Eukaryota</taxon>
        <taxon>Metazoa</taxon>
        <taxon>Ecdysozoa</taxon>
        <taxon>Arthropoda</taxon>
        <taxon>Hexapoda</taxon>
        <taxon>Insecta</taxon>
        <taxon>Pterygota</taxon>
        <taxon>Neoptera</taxon>
        <taxon>Endopterygota</taxon>
        <taxon>Hymenoptera</taxon>
        <taxon>Apocrita</taxon>
        <taxon>Aculeata</taxon>
        <taxon>Formicoidea</taxon>
        <taxon>Formicidae</taxon>
        <taxon>Myrmicinae</taxon>
        <taxon>Cardiocondyla</taxon>
    </lineage>
</organism>
<name>A0AAW2GJN3_9HYME</name>
<dbReference type="Pfam" id="PF00505">
    <property type="entry name" value="HMG_box"/>
    <property type="match status" value="1"/>
</dbReference>
<dbReference type="SUPFAM" id="SSF47095">
    <property type="entry name" value="HMG-box"/>
    <property type="match status" value="2"/>
</dbReference>
<dbReference type="GO" id="GO:0003677">
    <property type="term" value="F:DNA binding"/>
    <property type="evidence" value="ECO:0007669"/>
    <property type="project" value="UniProtKB-UniRule"/>
</dbReference>
<dbReference type="PANTHER" id="PTHR48112:SF22">
    <property type="entry name" value="MITOCHONDRIAL TRANSCRIPTION FACTOR A, ISOFORM B"/>
    <property type="match status" value="1"/>
</dbReference>
<dbReference type="PANTHER" id="PTHR48112">
    <property type="entry name" value="HIGH MOBILITY GROUP PROTEIN DSP1"/>
    <property type="match status" value="1"/>
</dbReference>
<keyword evidence="3" id="KW-0175">Coiled coil</keyword>
<dbReference type="EMBL" id="JADYXP020000004">
    <property type="protein sequence ID" value="KAL0126622.1"/>
    <property type="molecule type" value="Genomic_DNA"/>
</dbReference>
<feature type="domain" description="HMG box" evidence="5">
    <location>
        <begin position="156"/>
        <end position="221"/>
    </location>
</feature>
<dbReference type="PROSITE" id="PS50118">
    <property type="entry name" value="HMG_BOX_2"/>
    <property type="match status" value="2"/>
</dbReference>